<feature type="domain" description="DUF7869" evidence="1">
    <location>
        <begin position="27"/>
        <end position="208"/>
    </location>
</feature>
<sequence>MSLIIDAMDQSKTNLPHFTGRLQKGIDPSALLKTHIQGVINHGKGDTSFFIDINEYAHDANLVMNILLKSIYSTRNRNGRLPEILFIQADNCARENKNRFVLGFCELLVKLKVFHEVHLSFLYVGHTHEDIDAAFSVIAEKLRKTDAETLPQLQQLLNGGRLVQGFFDIKGWLSPCLNNISHHSKPLHFRFNSEDRGGASVFYRENSQRPWKTLKANILSAIPKGEPSILFPPNFKNINISGLKTNIDRSQFQFTDKTSYRWWIKFITEIEQMANSAEKVEKYAKRQAFWLLPYLVNKTTRYVDEEEELNPSLAEALDRELDDHRVIIKENKSAMK</sequence>
<evidence type="ECO:0000259" key="1">
    <source>
        <dbReference type="Pfam" id="PF25273"/>
    </source>
</evidence>
<dbReference type="RefSeq" id="XP_022326632.1">
    <property type="nucleotide sequence ID" value="XM_022470924.1"/>
</dbReference>
<gene>
    <name evidence="3" type="primary">LOC111126337</name>
</gene>
<evidence type="ECO:0000313" key="3">
    <source>
        <dbReference type="RefSeq" id="XP_022326632.1"/>
    </source>
</evidence>
<dbReference type="GeneID" id="111126337"/>
<reference evidence="2" key="1">
    <citation type="submission" date="2024-06" db="UniProtKB">
        <authorList>
            <consortium name="RefSeq"/>
        </authorList>
    </citation>
    <scope>NUCLEOTIDE SEQUENCE [LARGE SCALE GENOMIC DNA]</scope>
</reference>
<evidence type="ECO:0000313" key="2">
    <source>
        <dbReference type="Proteomes" id="UP000694844"/>
    </source>
</evidence>
<dbReference type="PANTHER" id="PTHR33153">
    <property type="entry name" value="MYND-TYPE DOMAIN-CONTAINING PROTEIN"/>
    <property type="match status" value="1"/>
</dbReference>
<reference evidence="3" key="2">
    <citation type="submission" date="2025-08" db="UniProtKB">
        <authorList>
            <consortium name="RefSeq"/>
        </authorList>
    </citation>
    <scope>IDENTIFICATION</scope>
    <source>
        <tissue evidence="3">Whole sample</tissue>
    </source>
</reference>
<dbReference type="KEGG" id="cvn:111126337"/>
<keyword evidence="2" id="KW-1185">Reference proteome</keyword>
<dbReference type="InterPro" id="IPR057191">
    <property type="entry name" value="DUF7869"/>
</dbReference>
<dbReference type="AlphaFoldDB" id="A0A8B8DER9"/>
<accession>A0A8B8DER9</accession>
<organism evidence="2 3">
    <name type="scientific">Crassostrea virginica</name>
    <name type="common">Eastern oyster</name>
    <dbReference type="NCBI Taxonomy" id="6565"/>
    <lineage>
        <taxon>Eukaryota</taxon>
        <taxon>Metazoa</taxon>
        <taxon>Spiralia</taxon>
        <taxon>Lophotrochozoa</taxon>
        <taxon>Mollusca</taxon>
        <taxon>Bivalvia</taxon>
        <taxon>Autobranchia</taxon>
        <taxon>Pteriomorphia</taxon>
        <taxon>Ostreida</taxon>
        <taxon>Ostreoidea</taxon>
        <taxon>Ostreidae</taxon>
        <taxon>Crassostrea</taxon>
    </lineage>
</organism>
<dbReference type="Proteomes" id="UP000694844">
    <property type="component" value="Chromosome 1"/>
</dbReference>
<dbReference type="Pfam" id="PF25273">
    <property type="entry name" value="DUF7869"/>
    <property type="match status" value="1"/>
</dbReference>
<dbReference type="OrthoDB" id="6124768at2759"/>
<proteinExistence type="predicted"/>
<name>A0A8B8DER9_CRAVI</name>
<protein>
    <submittedName>
        <fullName evidence="3">Uncharacterized protein LOC111126337</fullName>
    </submittedName>
</protein>
<dbReference type="PANTHER" id="PTHR33153:SF3">
    <property type="entry name" value="TRAFFICKING PROTEIN PARTICLE COMPLEX SUBUNIT 11 DOMAIN-CONTAINING PROTEIN"/>
    <property type="match status" value="1"/>
</dbReference>